<reference evidence="2 3" key="1">
    <citation type="submission" date="2020-08" db="EMBL/GenBank/DDBJ databases">
        <title>Genomic Encyclopedia of Type Strains, Phase IV (KMG-IV): sequencing the most valuable type-strain genomes for metagenomic binning, comparative biology and taxonomic classification.</title>
        <authorList>
            <person name="Goeker M."/>
        </authorList>
    </citation>
    <scope>NUCLEOTIDE SEQUENCE [LARGE SCALE GENOMIC DNA]</scope>
    <source>
        <strain evidence="2 3">DSM 43350</strain>
    </source>
</reference>
<keyword evidence="3" id="KW-1185">Reference proteome</keyword>
<gene>
    <name evidence="2" type="ORF">HNR57_007810</name>
</gene>
<organism evidence="2 3">
    <name type="scientific">Streptomyces paradoxus</name>
    <dbReference type="NCBI Taxonomy" id="66375"/>
    <lineage>
        <taxon>Bacteria</taxon>
        <taxon>Bacillati</taxon>
        <taxon>Actinomycetota</taxon>
        <taxon>Actinomycetes</taxon>
        <taxon>Kitasatosporales</taxon>
        <taxon>Streptomycetaceae</taxon>
        <taxon>Streptomyces</taxon>
    </lineage>
</organism>
<dbReference type="Proteomes" id="UP000591537">
    <property type="component" value="Unassembled WGS sequence"/>
</dbReference>
<name>A0A7W9WK68_9ACTN</name>
<accession>A0A7W9WK68</accession>
<dbReference type="GO" id="GO:0005840">
    <property type="term" value="C:ribosome"/>
    <property type="evidence" value="ECO:0007669"/>
    <property type="project" value="UniProtKB-KW"/>
</dbReference>
<dbReference type="Pfam" id="PF02624">
    <property type="entry name" value="YcaO"/>
    <property type="match status" value="1"/>
</dbReference>
<dbReference type="PROSITE" id="PS51664">
    <property type="entry name" value="YCAO"/>
    <property type="match status" value="1"/>
</dbReference>
<feature type="domain" description="YcaO" evidence="1">
    <location>
        <begin position="72"/>
        <end position="414"/>
    </location>
</feature>
<sequence>MRIFNRDYHQPKTFLPGTRRTRLPAETLQDFGRHMREVGITRLANVTGLDVIGIPVVQAIRPNSRSLSVSQGKGADIESAKASAMMEAVELWHAENIEIPCLHGSYNALRRRHNLVDLHRLPLVKGGRVRLEQQQSWLPGWDLLSGEEVWVPFEFVSMNTVGVTQAMMTFLGSSNGLASGNHLLEAIEHALCEVIERDAHALKCAQGTVDAPSAKVDLDTIDEPSLRELIDLCHAADMELAVMEMTSEVGVATFRAGLMEREERGQWNRLGAEWGCGTHLSPVVALSRAITEAAQARLTVIAASRDDNPPAVYAGSQSIWSAQAFRDSIFTAPGVQPFVPHSRYPETDTFEGDLEIILAALRAADVDQVVVVDLTKPDIGIPVVKVIVPEFESAPFVAGYVEGRRARAVRKGKS</sequence>
<dbReference type="EMBL" id="JACHGV010000023">
    <property type="protein sequence ID" value="MBB6081847.1"/>
    <property type="molecule type" value="Genomic_DNA"/>
</dbReference>
<evidence type="ECO:0000259" key="1">
    <source>
        <dbReference type="PROSITE" id="PS51664"/>
    </source>
</evidence>
<dbReference type="NCBIfam" id="TIGR00702">
    <property type="entry name" value="YcaO-type kinase domain"/>
    <property type="match status" value="1"/>
</dbReference>
<dbReference type="PANTHER" id="PTHR37809:SF1">
    <property type="entry name" value="RIBOSOMAL PROTEIN S12 METHYLTHIOTRANSFERASE ACCESSORY FACTOR YCAO"/>
    <property type="match status" value="1"/>
</dbReference>
<keyword evidence="2" id="KW-0808">Transferase</keyword>
<dbReference type="InterPro" id="IPR003776">
    <property type="entry name" value="YcaO-like_dom"/>
</dbReference>
<comment type="caution">
    <text evidence="2">The sequence shown here is derived from an EMBL/GenBank/DDBJ whole genome shotgun (WGS) entry which is preliminary data.</text>
</comment>
<evidence type="ECO:0000313" key="3">
    <source>
        <dbReference type="Proteomes" id="UP000591537"/>
    </source>
</evidence>
<dbReference type="PANTHER" id="PTHR37809">
    <property type="entry name" value="RIBOSOMAL PROTEIN S12 METHYLTHIOTRANSFERASE ACCESSORY FACTOR YCAO"/>
    <property type="match status" value="1"/>
</dbReference>
<dbReference type="RefSeq" id="WP_184567937.1">
    <property type="nucleotide sequence ID" value="NZ_BAAARS010000012.1"/>
</dbReference>
<dbReference type="Gene3D" id="3.30.160.660">
    <property type="match status" value="1"/>
</dbReference>
<evidence type="ECO:0000313" key="2">
    <source>
        <dbReference type="EMBL" id="MBB6081847.1"/>
    </source>
</evidence>
<proteinExistence type="predicted"/>
<keyword evidence="2" id="KW-0687">Ribonucleoprotein</keyword>
<keyword evidence="2" id="KW-0689">Ribosomal protein</keyword>
<dbReference type="AlphaFoldDB" id="A0A7W9WK68"/>
<dbReference type="GO" id="GO:0016740">
    <property type="term" value="F:transferase activity"/>
    <property type="evidence" value="ECO:0007669"/>
    <property type="project" value="UniProtKB-KW"/>
</dbReference>
<protein>
    <submittedName>
        <fullName evidence="2">Ribosomal protein S12 methylthiotransferase accessory factor</fullName>
    </submittedName>
</protein>